<organism evidence="1 2">
    <name type="scientific">Kingdonia uniflora</name>
    <dbReference type="NCBI Taxonomy" id="39325"/>
    <lineage>
        <taxon>Eukaryota</taxon>
        <taxon>Viridiplantae</taxon>
        <taxon>Streptophyta</taxon>
        <taxon>Embryophyta</taxon>
        <taxon>Tracheophyta</taxon>
        <taxon>Spermatophyta</taxon>
        <taxon>Magnoliopsida</taxon>
        <taxon>Ranunculales</taxon>
        <taxon>Circaeasteraceae</taxon>
        <taxon>Kingdonia</taxon>
    </lineage>
</organism>
<proteinExistence type="predicted"/>
<sequence>IETANHLFVQSQLAQNIWKYFNYACGVSLLHQTVAARQALWWNYANKQTQMGLVRGNVPAFIFWEIWKSRCSYKYDSINIAAETVIHKVKGWLQHYAVHDSYKRECSFSDLISLQVLQIQRQKVKVKLLKFVEWLEITKFCKDHGWYPLEVEVEVEVDSKIIEQWYNLKTRVAPKFYFIWERIMQLGVEMGIKPGHNFREGNNSSDGMSKEGSKQITKQHWSTDELHIMSKKLFSLIKGVLLVLEDNLLVSYLKGKALVLHL</sequence>
<reference evidence="1 2" key="1">
    <citation type="journal article" date="2020" name="IScience">
        <title>Genome Sequencing of the Endangered Kingdonia uniflora (Circaeasteraceae, Ranunculales) Reveals Potential Mechanisms of Evolutionary Specialization.</title>
        <authorList>
            <person name="Sun Y."/>
            <person name="Deng T."/>
            <person name="Zhang A."/>
            <person name="Moore M.J."/>
            <person name="Landis J.B."/>
            <person name="Lin N."/>
            <person name="Zhang H."/>
            <person name="Zhang X."/>
            <person name="Huang J."/>
            <person name="Zhang X."/>
            <person name="Sun H."/>
            <person name="Wang H."/>
        </authorList>
    </citation>
    <scope>NUCLEOTIDE SEQUENCE [LARGE SCALE GENOMIC DNA]</scope>
    <source>
        <strain evidence="1">TB1705</strain>
        <tissue evidence="1">Leaf</tissue>
    </source>
</reference>
<gene>
    <name evidence="1" type="ORF">GIB67_042957</name>
</gene>
<name>A0A7J7L638_9MAGN</name>
<evidence type="ECO:0000313" key="2">
    <source>
        <dbReference type="Proteomes" id="UP000541444"/>
    </source>
</evidence>
<feature type="non-terminal residue" evidence="1">
    <location>
        <position position="1"/>
    </location>
</feature>
<protein>
    <recommendedName>
        <fullName evidence="3">Reverse transcriptase</fullName>
    </recommendedName>
</protein>
<keyword evidence="2" id="KW-1185">Reference proteome</keyword>
<dbReference type="Proteomes" id="UP000541444">
    <property type="component" value="Unassembled WGS sequence"/>
</dbReference>
<evidence type="ECO:0000313" key="1">
    <source>
        <dbReference type="EMBL" id="KAF6138052.1"/>
    </source>
</evidence>
<comment type="caution">
    <text evidence="1">The sequence shown here is derived from an EMBL/GenBank/DDBJ whole genome shotgun (WGS) entry which is preliminary data.</text>
</comment>
<dbReference type="OrthoDB" id="1305444at2759"/>
<evidence type="ECO:0008006" key="3">
    <source>
        <dbReference type="Google" id="ProtNLM"/>
    </source>
</evidence>
<dbReference type="EMBL" id="JACGCM010002617">
    <property type="protein sequence ID" value="KAF6138052.1"/>
    <property type="molecule type" value="Genomic_DNA"/>
</dbReference>
<dbReference type="AlphaFoldDB" id="A0A7J7L638"/>
<accession>A0A7J7L638</accession>